<dbReference type="Pfam" id="PF17232">
    <property type="entry name" value="Pep1_7"/>
    <property type="match status" value="1"/>
</dbReference>
<dbReference type="GO" id="GO:0006952">
    <property type="term" value="P:defense response"/>
    <property type="evidence" value="ECO:0007669"/>
    <property type="project" value="UniProtKB-KW"/>
</dbReference>
<dbReference type="EMBL" id="JBANAX010000468">
    <property type="protein sequence ID" value="KAL1207656.1"/>
    <property type="molecule type" value="Genomic_DNA"/>
</dbReference>
<reference evidence="4 5" key="1">
    <citation type="submission" date="2024-04" db="EMBL/GenBank/DDBJ databases">
        <title>Genome assembly C_amara_ONT_v2.</title>
        <authorList>
            <person name="Yant L."/>
            <person name="Moore C."/>
            <person name="Slenker M."/>
        </authorList>
    </citation>
    <scope>NUCLEOTIDE SEQUENCE [LARGE SCALE GENOMIC DNA]</scope>
    <source>
        <tissue evidence="4">Leaf</tissue>
    </source>
</reference>
<organism evidence="4 5">
    <name type="scientific">Cardamine amara subsp. amara</name>
    <dbReference type="NCBI Taxonomy" id="228776"/>
    <lineage>
        <taxon>Eukaryota</taxon>
        <taxon>Viridiplantae</taxon>
        <taxon>Streptophyta</taxon>
        <taxon>Embryophyta</taxon>
        <taxon>Tracheophyta</taxon>
        <taxon>Spermatophyta</taxon>
        <taxon>Magnoliopsida</taxon>
        <taxon>eudicotyledons</taxon>
        <taxon>Gunneridae</taxon>
        <taxon>Pentapetalae</taxon>
        <taxon>rosids</taxon>
        <taxon>malvids</taxon>
        <taxon>Brassicales</taxon>
        <taxon>Brassicaceae</taxon>
        <taxon>Cardamineae</taxon>
        <taxon>Cardamine</taxon>
    </lineage>
</organism>
<dbReference type="AlphaFoldDB" id="A0ABD1ALK8"/>
<dbReference type="InterPro" id="IPR035176">
    <property type="entry name" value="PEP"/>
</dbReference>
<gene>
    <name evidence="4" type="ORF">V5N11_013494</name>
</gene>
<name>A0ABD1ALK8_CARAN</name>
<protein>
    <submittedName>
        <fullName evidence="4">Elicitor peptide 6</fullName>
    </submittedName>
</protein>
<feature type="compositionally biased region" description="Acidic residues" evidence="3">
    <location>
        <begin position="54"/>
        <end position="66"/>
    </location>
</feature>
<comment type="similarity">
    <text evidence="1">Belongs to the brassicaceae elicitor peptide family.</text>
</comment>
<evidence type="ECO:0000256" key="3">
    <source>
        <dbReference type="SAM" id="MobiDB-lite"/>
    </source>
</evidence>
<dbReference type="Proteomes" id="UP001558713">
    <property type="component" value="Unassembled WGS sequence"/>
</dbReference>
<comment type="caution">
    <text evidence="4">The sequence shown here is derived from an EMBL/GenBank/DDBJ whole genome shotgun (WGS) entry which is preliminary data.</text>
</comment>
<evidence type="ECO:0000256" key="1">
    <source>
        <dbReference type="ARBA" id="ARBA00011021"/>
    </source>
</evidence>
<keyword evidence="5" id="KW-1185">Reference proteome</keyword>
<sequence>MEVNREEERRSRRVYYSDLLNCPCSAFHKAVQVLLRCFGLESSSSSSSSSQPLLEEEDLRTDETVEETGFMAMVRGLLRRRPRPSYSSGRPGQIN</sequence>
<proteinExistence type="inferred from homology"/>
<keyword evidence="2" id="KW-0611">Plant defense</keyword>
<feature type="region of interest" description="Disordered" evidence="3">
    <location>
        <begin position="42"/>
        <end position="66"/>
    </location>
</feature>
<evidence type="ECO:0000313" key="5">
    <source>
        <dbReference type="Proteomes" id="UP001558713"/>
    </source>
</evidence>
<evidence type="ECO:0000256" key="2">
    <source>
        <dbReference type="ARBA" id="ARBA00022821"/>
    </source>
</evidence>
<evidence type="ECO:0000313" key="4">
    <source>
        <dbReference type="EMBL" id="KAL1207656.1"/>
    </source>
</evidence>
<accession>A0ABD1ALK8</accession>